<keyword evidence="3" id="KW-1185">Reference proteome</keyword>
<feature type="transmembrane region" description="Helical" evidence="1">
    <location>
        <begin position="12"/>
        <end position="37"/>
    </location>
</feature>
<sequence length="214" mass="24146">MGRGGCTKCIKYLLFVFNFIFWVSPRAVGAVGLRVLLEPGFFHSFPPHQPAPMLSFAPCNQGFGRRGAFILCYFLCVQTQLYLFMHLFIRYVYIDSRRWMYFYVYESSAQGRRLGLLSSPRRAVFRLLRAGWGEPPRAEGMRKGNTRSIFLPFMASGACPPKCCPGLASQQLIPGAASCTNAFYEAGRLWGGQTTGLMAFRPFQFSISRSRGEL</sequence>
<dbReference type="AlphaFoldDB" id="A0A8C9EZ47"/>
<organism evidence="2 3">
    <name type="scientific">Pavo cristatus</name>
    <name type="common">Indian peafowl</name>
    <name type="synonym">Blue peafowl</name>
    <dbReference type="NCBI Taxonomy" id="9049"/>
    <lineage>
        <taxon>Eukaryota</taxon>
        <taxon>Metazoa</taxon>
        <taxon>Chordata</taxon>
        <taxon>Craniata</taxon>
        <taxon>Vertebrata</taxon>
        <taxon>Euteleostomi</taxon>
        <taxon>Archelosauria</taxon>
        <taxon>Archosauria</taxon>
        <taxon>Dinosauria</taxon>
        <taxon>Saurischia</taxon>
        <taxon>Theropoda</taxon>
        <taxon>Coelurosauria</taxon>
        <taxon>Aves</taxon>
        <taxon>Neognathae</taxon>
        <taxon>Galloanserae</taxon>
        <taxon>Galliformes</taxon>
        <taxon>Phasianidae</taxon>
        <taxon>Phasianinae</taxon>
        <taxon>Pavo</taxon>
    </lineage>
</organism>
<evidence type="ECO:0000313" key="3">
    <source>
        <dbReference type="Proteomes" id="UP000694428"/>
    </source>
</evidence>
<dbReference type="Proteomes" id="UP000694428">
    <property type="component" value="Unplaced"/>
</dbReference>
<keyword evidence="1" id="KW-1133">Transmembrane helix</keyword>
<dbReference type="Ensembl" id="ENSPSTT00000008192.1">
    <property type="protein sequence ID" value="ENSPSTP00000007817.1"/>
    <property type="gene ID" value="ENSPSTG00000005506.1"/>
</dbReference>
<feature type="transmembrane region" description="Helical" evidence="1">
    <location>
        <begin position="68"/>
        <end position="93"/>
    </location>
</feature>
<evidence type="ECO:0000313" key="2">
    <source>
        <dbReference type="Ensembl" id="ENSPSTP00000007817.1"/>
    </source>
</evidence>
<proteinExistence type="predicted"/>
<evidence type="ECO:0000256" key="1">
    <source>
        <dbReference type="SAM" id="Phobius"/>
    </source>
</evidence>
<keyword evidence="1" id="KW-0472">Membrane</keyword>
<protein>
    <submittedName>
        <fullName evidence="2">Uncharacterized protein</fullName>
    </submittedName>
</protein>
<name>A0A8C9EZ47_PAVCR</name>
<reference evidence="2" key="2">
    <citation type="submission" date="2025-09" db="UniProtKB">
        <authorList>
            <consortium name="Ensembl"/>
        </authorList>
    </citation>
    <scope>IDENTIFICATION</scope>
</reference>
<keyword evidence="1" id="KW-0812">Transmembrane</keyword>
<accession>A0A8C9EZ47</accession>
<reference evidence="2" key="1">
    <citation type="submission" date="2025-08" db="UniProtKB">
        <authorList>
            <consortium name="Ensembl"/>
        </authorList>
    </citation>
    <scope>IDENTIFICATION</scope>
</reference>